<sequence length="219" mass="24119">MTSYFGIIPSDELKSDIDLAKSKRGSSEPQYPLRDKISLKLNDELIDNLLVKLVQQFPASEKRDTAEKLAGYVRSTVSVLLKQLLGKAPNEQVMKSLEFLESSTFVDNTGNSRIGAALPDDLVNQLKASFAAVHAGQGKEQRQALTTQFKLFADQIIKHFMTDYNKTLDLGLIKRKAAELATSAVGKAVHIAIDKLIPALSQAELEAVATHFDHLLVQK</sequence>
<evidence type="ECO:0000313" key="2">
    <source>
        <dbReference type="Proteomes" id="UP000192132"/>
    </source>
</evidence>
<dbReference type="EMBL" id="MLCN01000022">
    <property type="protein sequence ID" value="ONG39848.1"/>
    <property type="molecule type" value="Genomic_DNA"/>
</dbReference>
<organism evidence="1 2">
    <name type="scientific">Alkanindiges hydrocarboniclasticus</name>
    <dbReference type="NCBI Taxonomy" id="1907941"/>
    <lineage>
        <taxon>Bacteria</taxon>
        <taxon>Pseudomonadati</taxon>
        <taxon>Pseudomonadota</taxon>
        <taxon>Gammaproteobacteria</taxon>
        <taxon>Moraxellales</taxon>
        <taxon>Moraxellaceae</taxon>
        <taxon>Alkanindiges</taxon>
    </lineage>
</organism>
<accession>A0A1S8CU95</accession>
<comment type="caution">
    <text evidence="1">The sequence shown here is derived from an EMBL/GenBank/DDBJ whole genome shotgun (WGS) entry which is preliminary data.</text>
</comment>
<name>A0A1S8CU95_9GAMM</name>
<evidence type="ECO:0000313" key="1">
    <source>
        <dbReference type="EMBL" id="ONG39848.1"/>
    </source>
</evidence>
<proteinExistence type="predicted"/>
<dbReference type="OrthoDB" id="6703663at2"/>
<dbReference type="STRING" id="1907941.BKE30_08750"/>
<keyword evidence="2" id="KW-1185">Reference proteome</keyword>
<reference evidence="1 2" key="1">
    <citation type="submission" date="2016-10" db="EMBL/GenBank/DDBJ databases">
        <title>Draft Genome sequence of Alkanindiges sp. strain H1.</title>
        <authorList>
            <person name="Subhash Y."/>
            <person name="Lee S."/>
        </authorList>
    </citation>
    <scope>NUCLEOTIDE SEQUENCE [LARGE SCALE GENOMIC DNA]</scope>
    <source>
        <strain evidence="1 2">H1</strain>
    </source>
</reference>
<dbReference type="AlphaFoldDB" id="A0A1S8CU95"/>
<evidence type="ECO:0008006" key="3">
    <source>
        <dbReference type="Google" id="ProtNLM"/>
    </source>
</evidence>
<gene>
    <name evidence="1" type="ORF">BKE30_08750</name>
</gene>
<protein>
    <recommendedName>
        <fullName evidence="3">EsvE2</fullName>
    </recommendedName>
</protein>
<dbReference type="RefSeq" id="WP_076878213.1">
    <property type="nucleotide sequence ID" value="NZ_MLCN01000022.1"/>
</dbReference>
<dbReference type="Proteomes" id="UP000192132">
    <property type="component" value="Unassembled WGS sequence"/>
</dbReference>